<keyword evidence="2" id="KW-1003">Cell membrane</keyword>
<feature type="compositionally biased region" description="Low complexity" evidence="14">
    <location>
        <begin position="929"/>
        <end position="947"/>
    </location>
</feature>
<dbReference type="Gene3D" id="2.10.10.10">
    <property type="entry name" value="Fibronectin, type II, collagen-binding"/>
    <property type="match status" value="2"/>
</dbReference>
<dbReference type="PROSITE" id="PS00237">
    <property type="entry name" value="G_PROTEIN_RECEP_F1_1"/>
    <property type="match status" value="1"/>
</dbReference>
<dbReference type="InterPro" id="IPR000562">
    <property type="entry name" value="FN_type2_dom"/>
</dbReference>
<protein>
    <recommendedName>
        <fullName evidence="22">G-protein coupled receptors family 1 profile domain-containing protein</fullName>
    </recommendedName>
</protein>
<dbReference type="Pfam" id="PF13855">
    <property type="entry name" value="LRR_8"/>
    <property type="match status" value="2"/>
</dbReference>
<dbReference type="GO" id="GO:0009755">
    <property type="term" value="P:hormone-mediated signaling pathway"/>
    <property type="evidence" value="ECO:0007669"/>
    <property type="project" value="TreeGrafter"/>
</dbReference>
<dbReference type="InterPro" id="IPR013806">
    <property type="entry name" value="Kringle-like"/>
</dbReference>
<evidence type="ECO:0000256" key="6">
    <source>
        <dbReference type="ARBA" id="ARBA00022989"/>
    </source>
</evidence>
<feature type="transmembrane region" description="Helical" evidence="15">
    <location>
        <begin position="660"/>
        <end position="686"/>
    </location>
</feature>
<keyword evidence="3" id="KW-0433">Leucine-rich repeat</keyword>
<keyword evidence="5" id="KW-0677">Repeat</keyword>
<dbReference type="SUPFAM" id="SSF49854">
    <property type="entry name" value="Spermadhesin, CUB domain"/>
    <property type="match status" value="1"/>
</dbReference>
<feature type="region of interest" description="Disordered" evidence="14">
    <location>
        <begin position="928"/>
        <end position="953"/>
    </location>
</feature>
<dbReference type="CDD" id="cd00062">
    <property type="entry name" value="FN2"/>
    <property type="match status" value="1"/>
</dbReference>
<dbReference type="PANTHER" id="PTHR24372:SF77">
    <property type="entry name" value="G-PROTEIN COUPLED RECEPTORS FAMILY 1 PROFILE DOMAIN-CONTAINING PROTEIN"/>
    <property type="match status" value="1"/>
</dbReference>
<dbReference type="STRING" id="46731.A0A3M6V287"/>
<dbReference type="InterPro" id="IPR003591">
    <property type="entry name" value="Leu-rich_rpt_typical-subtyp"/>
</dbReference>
<evidence type="ECO:0000256" key="11">
    <source>
        <dbReference type="ARBA" id="ARBA00023224"/>
    </source>
</evidence>
<keyword evidence="8 15" id="KW-0472">Membrane</keyword>
<dbReference type="GO" id="GO:0005886">
    <property type="term" value="C:plasma membrane"/>
    <property type="evidence" value="ECO:0007669"/>
    <property type="project" value="UniProtKB-SubCell"/>
</dbReference>
<evidence type="ECO:0000313" key="21">
    <source>
        <dbReference type="Proteomes" id="UP000275408"/>
    </source>
</evidence>
<dbReference type="AlphaFoldDB" id="A0A3M6V287"/>
<dbReference type="FunFam" id="1.20.1070.10:FF:000333">
    <property type="entry name" value="Relaxin receptor 1"/>
    <property type="match status" value="1"/>
</dbReference>
<dbReference type="SUPFAM" id="SSF57440">
    <property type="entry name" value="Kringle-like"/>
    <property type="match status" value="1"/>
</dbReference>
<dbReference type="PANTHER" id="PTHR24372">
    <property type="entry name" value="GLYCOPROTEIN HORMONE RECEPTOR"/>
    <property type="match status" value="1"/>
</dbReference>
<feature type="transmembrane region" description="Helical" evidence="15">
    <location>
        <begin position="748"/>
        <end position="769"/>
    </location>
</feature>
<feature type="disulfide bond" evidence="12">
    <location>
        <begin position="288"/>
        <end position="303"/>
    </location>
</feature>
<dbReference type="PROSITE" id="PS50262">
    <property type="entry name" value="G_PROTEIN_RECEP_F1_2"/>
    <property type="match status" value="1"/>
</dbReference>
<dbReference type="Pfam" id="PF00431">
    <property type="entry name" value="CUB"/>
    <property type="match status" value="1"/>
</dbReference>
<organism evidence="20 21">
    <name type="scientific">Pocillopora damicornis</name>
    <name type="common">Cauliflower coral</name>
    <name type="synonym">Millepora damicornis</name>
    <dbReference type="NCBI Taxonomy" id="46731"/>
    <lineage>
        <taxon>Eukaryota</taxon>
        <taxon>Metazoa</taxon>
        <taxon>Cnidaria</taxon>
        <taxon>Anthozoa</taxon>
        <taxon>Hexacorallia</taxon>
        <taxon>Scleractinia</taxon>
        <taxon>Astrocoeniina</taxon>
        <taxon>Pocilloporidae</taxon>
        <taxon>Pocillopora</taxon>
    </lineage>
</organism>
<dbReference type="SUPFAM" id="SSF52058">
    <property type="entry name" value="L domain-like"/>
    <property type="match status" value="1"/>
</dbReference>
<evidence type="ECO:0000313" key="20">
    <source>
        <dbReference type="EMBL" id="RMX60041.1"/>
    </source>
</evidence>
<dbReference type="CDD" id="cd00112">
    <property type="entry name" value="LDLa"/>
    <property type="match status" value="2"/>
</dbReference>
<dbReference type="PRINTS" id="PR00013">
    <property type="entry name" value="FNTYPEII"/>
</dbReference>
<keyword evidence="9 13" id="KW-1015">Disulfide bond</keyword>
<name>A0A3M6V287_POCDA</name>
<feature type="transmembrane region" description="Helical" evidence="15">
    <location>
        <begin position="875"/>
        <end position="897"/>
    </location>
</feature>
<gene>
    <name evidence="20" type="ORF">pdam_00004524</name>
</gene>
<dbReference type="PROSITE" id="PS50068">
    <property type="entry name" value="LDLRA_2"/>
    <property type="match status" value="2"/>
</dbReference>
<evidence type="ECO:0000256" key="5">
    <source>
        <dbReference type="ARBA" id="ARBA00022737"/>
    </source>
</evidence>
<dbReference type="PROSITE" id="PS01209">
    <property type="entry name" value="LDLRA_1"/>
    <property type="match status" value="1"/>
</dbReference>
<accession>A0A3M6V287</accession>
<dbReference type="GO" id="GO:0007189">
    <property type="term" value="P:adenylate cyclase-activating G protein-coupled receptor signaling pathway"/>
    <property type="evidence" value="ECO:0007669"/>
    <property type="project" value="TreeGrafter"/>
</dbReference>
<dbReference type="InterPro" id="IPR023415">
    <property type="entry name" value="LDLR_class-A_CS"/>
</dbReference>
<feature type="transmembrane region" description="Helical" evidence="15">
    <location>
        <begin position="706"/>
        <end position="727"/>
    </location>
</feature>
<dbReference type="PRINTS" id="PR00373">
    <property type="entry name" value="GLYCHORMONER"/>
</dbReference>
<dbReference type="InterPro" id="IPR036943">
    <property type="entry name" value="FN_type2_sf"/>
</dbReference>
<dbReference type="PROSITE" id="PS01180">
    <property type="entry name" value="CUB"/>
    <property type="match status" value="1"/>
</dbReference>
<evidence type="ECO:0000259" key="19">
    <source>
        <dbReference type="PROSITE" id="PS51092"/>
    </source>
</evidence>
<dbReference type="GO" id="GO:0008528">
    <property type="term" value="F:G protein-coupled peptide receptor activity"/>
    <property type="evidence" value="ECO:0007669"/>
    <property type="project" value="TreeGrafter"/>
</dbReference>
<dbReference type="PROSITE" id="PS51092">
    <property type="entry name" value="FN2_2"/>
    <property type="match status" value="1"/>
</dbReference>
<comment type="caution">
    <text evidence="12">Lacks conserved residue(s) required for the propagation of feature annotation.</text>
</comment>
<evidence type="ECO:0000256" key="13">
    <source>
        <dbReference type="PROSITE-ProRule" id="PRU00479"/>
    </source>
</evidence>
<dbReference type="OrthoDB" id="6022531at2759"/>
<dbReference type="SUPFAM" id="SSF81321">
    <property type="entry name" value="Family A G protein-coupled receptor-like"/>
    <property type="match status" value="1"/>
</dbReference>
<dbReference type="InterPro" id="IPR036055">
    <property type="entry name" value="LDL_receptor-like_sf"/>
</dbReference>
<dbReference type="InterPro" id="IPR002131">
    <property type="entry name" value="Gphrmn_rcpt_fam"/>
</dbReference>
<dbReference type="Proteomes" id="UP000275408">
    <property type="component" value="Unassembled WGS sequence"/>
</dbReference>
<evidence type="ECO:0008006" key="22">
    <source>
        <dbReference type="Google" id="ProtNLM"/>
    </source>
</evidence>
<reference evidence="20 21" key="1">
    <citation type="journal article" date="2018" name="Sci. Rep.">
        <title>Comparative analysis of the Pocillopora damicornis genome highlights role of immune system in coral evolution.</title>
        <authorList>
            <person name="Cunning R."/>
            <person name="Bay R.A."/>
            <person name="Gillette P."/>
            <person name="Baker A.C."/>
            <person name="Traylor-Knowles N."/>
        </authorList>
    </citation>
    <scope>NUCLEOTIDE SEQUENCE [LARGE SCALE GENOMIC DNA]</scope>
    <source>
        <strain evidence="20">RSMAS</strain>
        <tissue evidence="20">Whole animal</tissue>
    </source>
</reference>
<dbReference type="PRINTS" id="PR00237">
    <property type="entry name" value="GPCRRHODOPSN"/>
</dbReference>
<keyword evidence="7" id="KW-0297">G-protein coupled receptor</keyword>
<evidence type="ECO:0000256" key="8">
    <source>
        <dbReference type="ARBA" id="ARBA00023136"/>
    </source>
</evidence>
<proteinExistence type="predicted"/>
<dbReference type="InterPro" id="IPR001611">
    <property type="entry name" value="Leu-rich_rpt"/>
</dbReference>
<keyword evidence="21" id="KW-1185">Reference proteome</keyword>
<dbReference type="InterPro" id="IPR002172">
    <property type="entry name" value="LDrepeatLR_classA_rpt"/>
</dbReference>
<feature type="disulfide bond" evidence="13">
    <location>
        <begin position="231"/>
        <end position="258"/>
    </location>
</feature>
<dbReference type="EMBL" id="RCHS01000245">
    <property type="protein sequence ID" value="RMX60041.1"/>
    <property type="molecule type" value="Genomic_DNA"/>
</dbReference>
<evidence type="ECO:0000259" key="17">
    <source>
        <dbReference type="PROSITE" id="PS01180"/>
    </source>
</evidence>
<evidence type="ECO:0000256" key="7">
    <source>
        <dbReference type="ARBA" id="ARBA00023040"/>
    </source>
</evidence>
<dbReference type="Gene3D" id="4.10.400.10">
    <property type="entry name" value="Low-density Lipoprotein Receptor"/>
    <property type="match status" value="2"/>
</dbReference>
<evidence type="ECO:0000256" key="12">
    <source>
        <dbReference type="PROSITE-ProRule" id="PRU00124"/>
    </source>
</evidence>
<dbReference type="InterPro" id="IPR032675">
    <property type="entry name" value="LRR_dom_sf"/>
</dbReference>
<dbReference type="SUPFAM" id="SSF57424">
    <property type="entry name" value="LDL receptor-like module"/>
    <property type="match status" value="2"/>
</dbReference>
<dbReference type="CDD" id="cd00041">
    <property type="entry name" value="CUB"/>
    <property type="match status" value="1"/>
</dbReference>
<feature type="disulfide bond" evidence="12">
    <location>
        <begin position="363"/>
        <end position="381"/>
    </location>
</feature>
<dbReference type="SMART" id="SM00059">
    <property type="entry name" value="FN2"/>
    <property type="match status" value="1"/>
</dbReference>
<feature type="domain" description="CUB" evidence="17">
    <location>
        <begin position="89"/>
        <end position="201"/>
    </location>
</feature>
<dbReference type="GO" id="GO:0016500">
    <property type="term" value="F:protein-hormone receptor activity"/>
    <property type="evidence" value="ECO:0007669"/>
    <property type="project" value="InterPro"/>
</dbReference>
<dbReference type="FunFam" id="2.10.10.10:FF:000003">
    <property type="entry name" value="binder of sperm protein homolog 1"/>
    <property type="match status" value="1"/>
</dbReference>
<dbReference type="InterPro" id="IPR017452">
    <property type="entry name" value="GPCR_Rhodpsn_7TM"/>
</dbReference>
<dbReference type="SMART" id="SM00192">
    <property type="entry name" value="LDLa"/>
    <property type="match status" value="2"/>
</dbReference>
<dbReference type="FunFam" id="2.60.120.290:FF:000013">
    <property type="entry name" value="Membrane frizzled-related protein"/>
    <property type="match status" value="1"/>
</dbReference>
<dbReference type="InterPro" id="IPR000859">
    <property type="entry name" value="CUB_dom"/>
</dbReference>
<evidence type="ECO:0000256" key="9">
    <source>
        <dbReference type="ARBA" id="ARBA00023157"/>
    </source>
</evidence>
<keyword evidence="4 15" id="KW-0812">Transmembrane</keyword>
<evidence type="ECO:0000256" key="15">
    <source>
        <dbReference type="SAM" id="Phobius"/>
    </source>
</evidence>
<feature type="transmembrane region" description="Helical" evidence="15">
    <location>
        <begin position="626"/>
        <end position="648"/>
    </location>
</feature>
<evidence type="ECO:0000256" key="16">
    <source>
        <dbReference type="SAM" id="SignalP"/>
    </source>
</evidence>
<dbReference type="InterPro" id="IPR000276">
    <property type="entry name" value="GPCR_Rhodpsn"/>
</dbReference>
<feature type="transmembrane region" description="Helical" evidence="15">
    <location>
        <begin position="845"/>
        <end position="869"/>
    </location>
</feature>
<evidence type="ECO:0000256" key="10">
    <source>
        <dbReference type="ARBA" id="ARBA00023170"/>
    </source>
</evidence>
<evidence type="ECO:0000256" key="3">
    <source>
        <dbReference type="ARBA" id="ARBA00022614"/>
    </source>
</evidence>
<feature type="domain" description="Fibronectin type-II" evidence="19">
    <location>
        <begin position="212"/>
        <end position="260"/>
    </location>
</feature>
<dbReference type="InterPro" id="IPR035914">
    <property type="entry name" value="Sperma_CUB_dom_sf"/>
</dbReference>
<dbReference type="OMA" id="GGACCVF"/>
<comment type="subcellular location">
    <subcellularLocation>
        <location evidence="1">Cell membrane</location>
        <topology evidence="1">Multi-pass membrane protein</topology>
    </subcellularLocation>
</comment>
<evidence type="ECO:0000256" key="14">
    <source>
        <dbReference type="SAM" id="MobiDB-lite"/>
    </source>
</evidence>
<feature type="domain" description="G-protein coupled receptors family 1 profile" evidence="18">
    <location>
        <begin position="641"/>
        <end position="895"/>
    </location>
</feature>
<evidence type="ECO:0000256" key="1">
    <source>
        <dbReference type="ARBA" id="ARBA00004651"/>
    </source>
</evidence>
<feature type="chain" id="PRO_5017926929" description="G-protein coupled receptors family 1 profile domain-containing protein" evidence="16">
    <location>
        <begin position="23"/>
        <end position="953"/>
    </location>
</feature>
<keyword evidence="10" id="KW-0675">Receptor</keyword>
<dbReference type="Pfam" id="PF00001">
    <property type="entry name" value="7tm_1"/>
    <property type="match status" value="1"/>
</dbReference>
<evidence type="ECO:0000256" key="4">
    <source>
        <dbReference type="ARBA" id="ARBA00022692"/>
    </source>
</evidence>
<evidence type="ECO:0000259" key="18">
    <source>
        <dbReference type="PROSITE" id="PS50262"/>
    </source>
</evidence>
<evidence type="ECO:0000256" key="2">
    <source>
        <dbReference type="ARBA" id="ARBA00022475"/>
    </source>
</evidence>
<keyword evidence="11" id="KW-0807">Transducer</keyword>
<dbReference type="Gene3D" id="1.20.1070.10">
    <property type="entry name" value="Rhodopsin 7-helix transmembrane proteins"/>
    <property type="match status" value="1"/>
</dbReference>
<feature type="disulfide bond" evidence="13">
    <location>
        <begin position="217"/>
        <end position="243"/>
    </location>
</feature>
<dbReference type="Pfam" id="PF00057">
    <property type="entry name" value="Ldl_recept_a"/>
    <property type="match status" value="2"/>
</dbReference>
<comment type="caution">
    <text evidence="20">The sequence shown here is derived from an EMBL/GenBank/DDBJ whole genome shotgun (WGS) entry which is preliminary data.</text>
</comment>
<keyword evidence="6 15" id="KW-1133">Transmembrane helix</keyword>
<feature type="signal peptide" evidence="16">
    <location>
        <begin position="1"/>
        <end position="22"/>
    </location>
</feature>
<dbReference type="Gene3D" id="2.60.120.290">
    <property type="entry name" value="Spermadhesin, CUB domain"/>
    <property type="match status" value="1"/>
</dbReference>
<dbReference type="SMART" id="SM00369">
    <property type="entry name" value="LRR_TYP"/>
    <property type="match status" value="5"/>
</dbReference>
<sequence>MLGLRSRLSIMLVSLWIASTRTKKQPCAFVTENNKCCKLPFEFNNRNYTECTADVTEKKWDDQWRNPWCFPEGGDRSTKHPCYRSGPSCGGVRTQVAGVFSSANFPNNYTNNTTCTWRISVELAKHITLNFTDFDLENSSGCENAYVHVYDGLNTTDPSLGKFCGGEIPPGVRSSGSKMLVIFHGYNGARYKGFRAYYDSGNCDVRSYGGNGGGACCVFPFTYKGKVYNKCTEDDEAIGLAWCSVTSDYERDRKRGHCVSENVSCGPNKFECLNHHWWKQCIDEKHRCDGYQHCADHSDETDCPSTMNPDSCNVMHVVLKGKGQDKVGFVLNRKCNYKDRCAGVTNTSQAVDVPCNFSNWFKCSNGRCVPDYWRCDGKDDCGDRSDELSGCSFQVQACSWVTYCPKTRWETSLGNKPPVKVSSLAYCNRKDLRRIPTYLPVKITTLVIKETKLTAIERFSFARYEHLEIINLEGNVIEKIQENSFIKLQSLKTLILKRNKLRVLKTGTFEGLRSLTELDLEENPLEQIEARAFNGLKHLQKLNLSNMDLRTISSEAFHGMDSLTELYLDRNKDLQQLPLDIFDTVPLTYLKTDKFEFCCIAKLSGPNCSAPKDLFSSCDDLMANTTLYVCIWILGSIALVGNAFVLMWRMKTKSDNKVHSLLLLNLAIADFLMGIYLIIIAGVDVFYRGRYFIYNASWKRGPLCQFSGFISTISSEASVFILTIMTVDRYVTIVHPFRHIGLSVRGTYVALFVTWFVAFILAGIPVTGIEYYKEFYARSGVCLPLQLTANKPMGWEYSVFLFLALNFASFMLIFVLYLVMFFKIQKTRQMSGAGNAVTSIGTRMVFIVLTDFSCWIPIIIIGIASLLGMEASPTVYAWIAVFVLPLNSALNPILYTISTANFRRKLRGTVRKRSRKTEGYVTEHSLLDSKSANSGSNNGKSKLLNGNTQDTDL</sequence>
<dbReference type="Pfam" id="PF00040">
    <property type="entry name" value="fn2"/>
    <property type="match status" value="1"/>
</dbReference>
<feature type="transmembrane region" description="Helical" evidence="15">
    <location>
        <begin position="799"/>
        <end position="824"/>
    </location>
</feature>
<dbReference type="CDD" id="cd15137">
    <property type="entry name" value="7tmA_Relaxin_R"/>
    <property type="match status" value="1"/>
</dbReference>
<keyword evidence="16" id="KW-0732">Signal</keyword>
<dbReference type="SMART" id="SM00042">
    <property type="entry name" value="CUB"/>
    <property type="match status" value="1"/>
</dbReference>
<dbReference type="Gene3D" id="3.80.10.10">
    <property type="entry name" value="Ribonuclease Inhibitor"/>
    <property type="match status" value="2"/>
</dbReference>